<sequence>MTPPHVLVAHGSKNGSTAEIAEWIGQDLRESGLTADVLPAAEAASLDRLDAYDAVLLGSGLYAGRWVREATRFARRHRHALARLPVWLFSSGPLDSSAEERDIPPAPGAARVAALLDARGHTTFGGRLGEDARGFIARQIVKQGKGGDFRDREHIRRWTRSVAAELTRATQGI</sequence>
<protein>
    <submittedName>
        <fullName evidence="2">Menaquinone-dependent protoporphyrinogen oxidase</fullName>
    </submittedName>
</protein>
<reference evidence="2 3" key="1">
    <citation type="submission" date="2016-10" db="EMBL/GenBank/DDBJ databases">
        <authorList>
            <person name="de Groot N.N."/>
        </authorList>
    </citation>
    <scope>NUCLEOTIDE SEQUENCE [LARGE SCALE GENOMIC DNA]</scope>
    <source>
        <strain evidence="2 3">CGMCC 4.3519</strain>
    </source>
</reference>
<dbReference type="GO" id="GO:0006783">
    <property type="term" value="P:heme biosynthetic process"/>
    <property type="evidence" value="ECO:0007669"/>
    <property type="project" value="TreeGrafter"/>
</dbReference>
<dbReference type="InterPro" id="IPR008254">
    <property type="entry name" value="Flavodoxin/NO_synth"/>
</dbReference>
<proteinExistence type="predicted"/>
<gene>
    <name evidence="2" type="ORF">SAMN05216481_102448</name>
</gene>
<feature type="domain" description="Flavodoxin-like" evidence="1">
    <location>
        <begin position="6"/>
        <end position="163"/>
    </location>
</feature>
<dbReference type="EMBL" id="FOET01000002">
    <property type="protein sequence ID" value="SEP89496.1"/>
    <property type="molecule type" value="Genomic_DNA"/>
</dbReference>
<evidence type="ECO:0000313" key="3">
    <source>
        <dbReference type="Proteomes" id="UP000199055"/>
    </source>
</evidence>
<dbReference type="PANTHER" id="PTHR38030">
    <property type="entry name" value="PROTOPORPHYRINOGEN IX DEHYDROGENASE [MENAQUINONE]"/>
    <property type="match status" value="1"/>
</dbReference>
<name>A0A1H9BKK0_9ACTN</name>
<dbReference type="Proteomes" id="UP000199055">
    <property type="component" value="Unassembled WGS sequence"/>
</dbReference>
<dbReference type="RefSeq" id="WP_093656550.1">
    <property type="nucleotide sequence ID" value="NZ_FOET01000002.1"/>
</dbReference>
<dbReference type="PANTHER" id="PTHR38030:SF2">
    <property type="entry name" value="PROTOPORPHYRINOGEN IX DEHYDROGENASE [QUINONE]"/>
    <property type="match status" value="1"/>
</dbReference>
<dbReference type="InterPro" id="IPR026816">
    <property type="entry name" value="Flavodoxin_dom"/>
</dbReference>
<evidence type="ECO:0000313" key="2">
    <source>
        <dbReference type="EMBL" id="SEP89496.1"/>
    </source>
</evidence>
<dbReference type="STRING" id="403935.SAMN05216481_102448"/>
<dbReference type="Pfam" id="PF12724">
    <property type="entry name" value="Flavodoxin_5"/>
    <property type="match status" value="1"/>
</dbReference>
<accession>A0A1H9BKK0</accession>
<organism evidence="2 3">
    <name type="scientific">Streptomyces radiopugnans</name>
    <dbReference type="NCBI Taxonomy" id="403935"/>
    <lineage>
        <taxon>Bacteria</taxon>
        <taxon>Bacillati</taxon>
        <taxon>Actinomycetota</taxon>
        <taxon>Actinomycetes</taxon>
        <taxon>Kitasatosporales</taxon>
        <taxon>Streptomycetaceae</taxon>
        <taxon>Streptomyces</taxon>
    </lineage>
</organism>
<dbReference type="AlphaFoldDB" id="A0A1H9BKK0"/>
<dbReference type="GO" id="GO:0070819">
    <property type="term" value="F:menaquinone-dependent protoporphyrinogen oxidase activity"/>
    <property type="evidence" value="ECO:0007669"/>
    <property type="project" value="TreeGrafter"/>
</dbReference>
<keyword evidence="3" id="KW-1185">Reference proteome</keyword>
<dbReference type="InterPro" id="IPR052200">
    <property type="entry name" value="Protoporphyrinogen_IX_DH"/>
</dbReference>
<evidence type="ECO:0000259" key="1">
    <source>
        <dbReference type="PROSITE" id="PS50902"/>
    </source>
</evidence>
<dbReference type="Gene3D" id="3.40.50.360">
    <property type="match status" value="1"/>
</dbReference>
<dbReference type="GO" id="GO:0010181">
    <property type="term" value="F:FMN binding"/>
    <property type="evidence" value="ECO:0007669"/>
    <property type="project" value="InterPro"/>
</dbReference>
<dbReference type="PROSITE" id="PS50902">
    <property type="entry name" value="FLAVODOXIN_LIKE"/>
    <property type="match status" value="1"/>
</dbReference>
<dbReference type="SUPFAM" id="SSF52218">
    <property type="entry name" value="Flavoproteins"/>
    <property type="match status" value="1"/>
</dbReference>
<dbReference type="InterPro" id="IPR029039">
    <property type="entry name" value="Flavoprotein-like_sf"/>
</dbReference>